<comment type="caution">
    <text evidence="1">The sequence shown here is derived from an EMBL/GenBank/DDBJ whole genome shotgun (WGS) entry which is preliminary data.</text>
</comment>
<reference evidence="3 4" key="1">
    <citation type="submission" date="2019-08" db="EMBL/GenBank/DDBJ databases">
        <title>Draft genome sequences of two oriental melons (Cucumis melo L. var makuwa).</title>
        <authorList>
            <person name="Kwon S.-Y."/>
        </authorList>
    </citation>
    <scope>NUCLEOTIDE SEQUENCE [LARGE SCALE GENOMIC DNA]</scope>
    <source>
        <strain evidence="4">cv. Chang Bougi</strain>
        <strain evidence="3">cv. SW 3</strain>
        <tissue evidence="1">Leaf</tissue>
    </source>
</reference>
<evidence type="ECO:0000313" key="4">
    <source>
        <dbReference type="Proteomes" id="UP000321947"/>
    </source>
</evidence>
<organism evidence="1 3">
    <name type="scientific">Cucumis melo var. makuwa</name>
    <name type="common">Oriental melon</name>
    <dbReference type="NCBI Taxonomy" id="1194695"/>
    <lineage>
        <taxon>Eukaryota</taxon>
        <taxon>Viridiplantae</taxon>
        <taxon>Streptophyta</taxon>
        <taxon>Embryophyta</taxon>
        <taxon>Tracheophyta</taxon>
        <taxon>Spermatophyta</taxon>
        <taxon>Magnoliopsida</taxon>
        <taxon>eudicotyledons</taxon>
        <taxon>Gunneridae</taxon>
        <taxon>Pentapetalae</taxon>
        <taxon>rosids</taxon>
        <taxon>fabids</taxon>
        <taxon>Cucurbitales</taxon>
        <taxon>Cucurbitaceae</taxon>
        <taxon>Benincaseae</taxon>
        <taxon>Cucumis</taxon>
    </lineage>
</organism>
<proteinExistence type="predicted"/>
<evidence type="ECO:0008006" key="5">
    <source>
        <dbReference type="Google" id="ProtNLM"/>
    </source>
</evidence>
<sequence>MLELQFKPTLEDTQTLSRDEICKTVLGRRSGYSKGLGWGFKPKARRTASASSATTSCLQSAVELQLRIVLDEAMLRIEEHTRNHEALASEVE</sequence>
<name>A0A5A7UR94_CUCMM</name>
<evidence type="ECO:0000313" key="1">
    <source>
        <dbReference type="EMBL" id="KAA0058393.1"/>
    </source>
</evidence>
<dbReference type="Proteomes" id="UP000321947">
    <property type="component" value="Unassembled WGS sequence"/>
</dbReference>
<dbReference type="Proteomes" id="UP000321393">
    <property type="component" value="Unassembled WGS sequence"/>
</dbReference>
<dbReference type="EMBL" id="SSTE01006781">
    <property type="protein sequence ID" value="KAA0058393.1"/>
    <property type="molecule type" value="Genomic_DNA"/>
</dbReference>
<accession>A0A5A7UR94</accession>
<evidence type="ECO:0000313" key="2">
    <source>
        <dbReference type="EMBL" id="TYK26867.1"/>
    </source>
</evidence>
<dbReference type="OrthoDB" id="1921870at2759"/>
<protein>
    <recommendedName>
        <fullName evidence="5">Zinc finger protein ZPR1-like protein</fullName>
    </recommendedName>
</protein>
<dbReference type="AlphaFoldDB" id="A0A5A7UR94"/>
<dbReference type="EMBL" id="SSTD01003301">
    <property type="protein sequence ID" value="TYK26867.1"/>
    <property type="molecule type" value="Genomic_DNA"/>
</dbReference>
<evidence type="ECO:0000313" key="3">
    <source>
        <dbReference type="Proteomes" id="UP000321393"/>
    </source>
</evidence>
<gene>
    <name evidence="2" type="ORF">E5676_scaffold2133G00070</name>
    <name evidence="1" type="ORF">E6C27_scaffold409G001010</name>
</gene>